<proteinExistence type="predicted"/>
<dbReference type="Proteomes" id="UP001139179">
    <property type="component" value="Unassembled WGS sequence"/>
</dbReference>
<dbReference type="RefSeq" id="WP_251222198.1">
    <property type="nucleotide sequence ID" value="NZ_JAMBOL010000002.1"/>
</dbReference>
<reference evidence="2" key="1">
    <citation type="submission" date="2022-05" db="EMBL/GenBank/DDBJ databases">
        <title>Comparative Genomics of Spacecraft Associated Microbes.</title>
        <authorList>
            <person name="Tran M.T."/>
            <person name="Wright A."/>
            <person name="Seuylemezian A."/>
            <person name="Eisen J."/>
            <person name="Coil D."/>
        </authorList>
    </citation>
    <scope>NUCLEOTIDE SEQUENCE</scope>
    <source>
        <strain evidence="2">214.1.1</strain>
    </source>
</reference>
<keyword evidence="3" id="KW-1185">Reference proteome</keyword>
<feature type="transmembrane region" description="Helical" evidence="1">
    <location>
        <begin position="12"/>
        <end position="31"/>
    </location>
</feature>
<keyword evidence="1" id="KW-1133">Transmembrane helix</keyword>
<evidence type="ECO:0000313" key="2">
    <source>
        <dbReference type="EMBL" id="MCM3713395.1"/>
    </source>
</evidence>
<dbReference type="InterPro" id="IPR021560">
    <property type="entry name" value="DUF3021"/>
</dbReference>
<sequence>MMVKTFLFRSIMGIFFGAFLTVLAAICFVYLGQQPVLHGEVFVKNALGTLFCGWFFTVSPLYFEVKSLKLSQQTLLHFCTVALLYFVLAFGIGWIPVQLNSILFFIALFLVFYAVIWSAFYLYFRHVAKTLNGELKNL</sequence>
<evidence type="ECO:0000313" key="3">
    <source>
        <dbReference type="Proteomes" id="UP001139179"/>
    </source>
</evidence>
<dbReference type="EMBL" id="JAMBOL010000002">
    <property type="protein sequence ID" value="MCM3713395.1"/>
    <property type="molecule type" value="Genomic_DNA"/>
</dbReference>
<dbReference type="Pfam" id="PF11457">
    <property type="entry name" value="DUF3021"/>
    <property type="match status" value="1"/>
</dbReference>
<dbReference type="AlphaFoldDB" id="A0A9X2DP39"/>
<name>A0A9X2DP39_9BACI</name>
<comment type="caution">
    <text evidence="2">The sequence shown here is derived from an EMBL/GenBank/DDBJ whole genome shotgun (WGS) entry which is preliminary data.</text>
</comment>
<evidence type="ECO:0000256" key="1">
    <source>
        <dbReference type="SAM" id="Phobius"/>
    </source>
</evidence>
<organism evidence="2 3">
    <name type="scientific">Halalkalibacter oceani</name>
    <dbReference type="NCBI Taxonomy" id="1653776"/>
    <lineage>
        <taxon>Bacteria</taxon>
        <taxon>Bacillati</taxon>
        <taxon>Bacillota</taxon>
        <taxon>Bacilli</taxon>
        <taxon>Bacillales</taxon>
        <taxon>Bacillaceae</taxon>
        <taxon>Halalkalibacter</taxon>
    </lineage>
</organism>
<protein>
    <submittedName>
        <fullName evidence="2">DUF3021 domain-containing protein</fullName>
    </submittedName>
</protein>
<keyword evidence="1" id="KW-0812">Transmembrane</keyword>
<feature type="transmembrane region" description="Helical" evidence="1">
    <location>
        <begin position="43"/>
        <end position="63"/>
    </location>
</feature>
<feature type="transmembrane region" description="Helical" evidence="1">
    <location>
        <begin position="102"/>
        <end position="124"/>
    </location>
</feature>
<feature type="transmembrane region" description="Helical" evidence="1">
    <location>
        <begin position="75"/>
        <end position="96"/>
    </location>
</feature>
<accession>A0A9X2DP39</accession>
<gene>
    <name evidence="2" type="ORF">M3202_04800</name>
</gene>
<keyword evidence="1" id="KW-0472">Membrane</keyword>